<name>A0A4S4NN91_9BACT</name>
<comment type="similarity">
    <text evidence="1">Belongs to the Rv0495c family.</text>
</comment>
<evidence type="ECO:0000256" key="1">
    <source>
        <dbReference type="ARBA" id="ARBA00093770"/>
    </source>
</evidence>
<dbReference type="AlphaFoldDB" id="A0A4S4NN91"/>
<organism evidence="2 3">
    <name type="scientific">Neolewinella litorea</name>
    <dbReference type="NCBI Taxonomy" id="2562452"/>
    <lineage>
        <taxon>Bacteria</taxon>
        <taxon>Pseudomonadati</taxon>
        <taxon>Bacteroidota</taxon>
        <taxon>Saprospiria</taxon>
        <taxon>Saprospirales</taxon>
        <taxon>Lewinellaceae</taxon>
        <taxon>Neolewinella</taxon>
    </lineage>
</organism>
<comment type="caution">
    <text evidence="2">The sequence shown here is derived from an EMBL/GenBank/DDBJ whole genome shotgun (WGS) entry which is preliminary data.</text>
</comment>
<dbReference type="RefSeq" id="WP_136457771.1">
    <property type="nucleotide sequence ID" value="NZ_SRSF01000002.1"/>
</dbReference>
<dbReference type="InterPro" id="IPR021458">
    <property type="entry name" value="Rv0495c"/>
</dbReference>
<dbReference type="OrthoDB" id="597501at2"/>
<sequence length="196" mass="21540">MYIIGSILVSDDITDEHFACNLTACKGACCWEGDYGAPLEEDELAILDEVYPAVSPYLTEAGRAAIAEQGLYVRNGSSHDTTLVDGGACAYMTLDGTGTAQCGIEQAYNDGAIDWKKPISCHLYPIRVKKNPQTGFEALNYDVWDICSAACSRGERERIRIYEFAKPALIRKYGEAWYEELVAAAERDSETTSPAR</sequence>
<keyword evidence="3" id="KW-1185">Reference proteome</keyword>
<evidence type="ECO:0000313" key="3">
    <source>
        <dbReference type="Proteomes" id="UP000308528"/>
    </source>
</evidence>
<dbReference type="Pfam" id="PF11307">
    <property type="entry name" value="DUF3109"/>
    <property type="match status" value="1"/>
</dbReference>
<reference evidence="2 3" key="1">
    <citation type="submission" date="2019-04" db="EMBL/GenBank/DDBJ databases">
        <title>Lewinella litorea sp. nov., isolated from a marine sand.</title>
        <authorList>
            <person name="Yoon J.-H."/>
        </authorList>
    </citation>
    <scope>NUCLEOTIDE SEQUENCE [LARGE SCALE GENOMIC DNA]</scope>
    <source>
        <strain evidence="2 3">HSMS-39</strain>
    </source>
</reference>
<gene>
    <name evidence="2" type="ORF">E4021_06990</name>
</gene>
<accession>A0A4S4NN91</accession>
<dbReference type="Proteomes" id="UP000308528">
    <property type="component" value="Unassembled WGS sequence"/>
</dbReference>
<dbReference type="EMBL" id="SRSF01000002">
    <property type="protein sequence ID" value="THH40475.1"/>
    <property type="molecule type" value="Genomic_DNA"/>
</dbReference>
<protein>
    <submittedName>
        <fullName evidence="2">DUF3109 family protein</fullName>
    </submittedName>
</protein>
<proteinExistence type="inferred from homology"/>
<evidence type="ECO:0000313" key="2">
    <source>
        <dbReference type="EMBL" id="THH40475.1"/>
    </source>
</evidence>